<protein>
    <recommendedName>
        <fullName evidence="4">Pili assembly chaperone N-terminal domain-containing protein</fullName>
    </recommendedName>
</protein>
<feature type="chain" id="PRO_5040801949" description="Pili assembly chaperone N-terminal domain-containing protein" evidence="1">
    <location>
        <begin position="20"/>
        <end position="133"/>
    </location>
</feature>
<dbReference type="Proteomes" id="UP001139721">
    <property type="component" value="Unassembled WGS sequence"/>
</dbReference>
<evidence type="ECO:0000313" key="3">
    <source>
        <dbReference type="Proteomes" id="UP001139721"/>
    </source>
</evidence>
<feature type="signal peptide" evidence="1">
    <location>
        <begin position="1"/>
        <end position="19"/>
    </location>
</feature>
<keyword evidence="3" id="KW-1185">Reference proteome</keyword>
<reference evidence="2" key="1">
    <citation type="submission" date="2021-11" db="EMBL/GenBank/DDBJ databases">
        <title>Legionella maioricencis sp. nov., a new species isolated from hot water samples in Mallorca.</title>
        <authorList>
            <person name="Crespi S."/>
            <person name="Drasar V."/>
            <person name="Salva-Serra F."/>
            <person name="Jaen-Luchoro D."/>
            <person name="Pineiro-Iglesias B."/>
            <person name="Aliaga F."/>
            <person name="Fernandez-Juarez V."/>
            <person name="Coll G."/>
            <person name="Moore E.R.B."/>
            <person name="Bennasar-Figueras A."/>
        </authorList>
    </citation>
    <scope>NUCLEOTIDE SEQUENCE</scope>
    <source>
        <strain evidence="2">HCPI-6</strain>
    </source>
</reference>
<dbReference type="RefSeq" id="WP_250420787.1">
    <property type="nucleotide sequence ID" value="NZ_JAJKBJ010000001.1"/>
</dbReference>
<keyword evidence="1" id="KW-0732">Signal</keyword>
<evidence type="ECO:0000313" key="2">
    <source>
        <dbReference type="EMBL" id="MCL9682779.1"/>
    </source>
</evidence>
<comment type="caution">
    <text evidence="2">The sequence shown here is derived from an EMBL/GenBank/DDBJ whole genome shotgun (WGS) entry which is preliminary data.</text>
</comment>
<organism evidence="2 3">
    <name type="scientific">Legionella maioricensis</name>
    <dbReference type="NCBI Taxonomy" id="2896528"/>
    <lineage>
        <taxon>Bacteria</taxon>
        <taxon>Pseudomonadati</taxon>
        <taxon>Pseudomonadota</taxon>
        <taxon>Gammaproteobacteria</taxon>
        <taxon>Legionellales</taxon>
        <taxon>Legionellaceae</taxon>
        <taxon>Legionella</taxon>
    </lineage>
</organism>
<name>A0A9X2CXQ0_9GAMM</name>
<evidence type="ECO:0000256" key="1">
    <source>
        <dbReference type="SAM" id="SignalP"/>
    </source>
</evidence>
<dbReference type="AlphaFoldDB" id="A0A9X2CXQ0"/>
<proteinExistence type="predicted"/>
<sequence length="133" mass="14607">MKIIMACLLQLLVASAGFAENILINNETTFPIKKQKSKLVIQWAASAKEIQEANKAIIYGLKLDPSSLQIISKAGENILNIPKNAAHFRLLAWSKDAEMPDLLTSWVDVVPNKSYKLQKDQLVLAVLMSGAGC</sequence>
<dbReference type="EMBL" id="JAJKBJ010000001">
    <property type="protein sequence ID" value="MCL9682779.1"/>
    <property type="molecule type" value="Genomic_DNA"/>
</dbReference>
<accession>A0A9X2CXQ0</accession>
<gene>
    <name evidence="2" type="ORF">LOX96_01600</name>
</gene>
<evidence type="ECO:0008006" key="4">
    <source>
        <dbReference type="Google" id="ProtNLM"/>
    </source>
</evidence>